<dbReference type="VEuPathDB" id="FungiDB:PYU1_G007799"/>
<keyword evidence="1" id="KW-0808">Transferase</keyword>
<reference evidence="5" key="2">
    <citation type="submission" date="2010-04" db="EMBL/GenBank/DDBJ databases">
        <authorList>
            <person name="Buell R."/>
            <person name="Hamilton J."/>
            <person name="Hostetler J."/>
        </authorList>
    </citation>
    <scope>NUCLEOTIDE SEQUENCE [LARGE SCALE GENOMIC DNA]</scope>
    <source>
        <strain evidence="5">DAOM:BR144</strain>
    </source>
</reference>
<dbReference type="eggNOG" id="KOG3138">
    <property type="taxonomic scope" value="Eukaryota"/>
</dbReference>
<protein>
    <recommendedName>
        <fullName evidence="3">N-acetyltransferase domain-containing protein</fullName>
    </recommendedName>
</protein>
<organism evidence="4 5">
    <name type="scientific">Globisporangium ultimum (strain ATCC 200006 / CBS 805.95 / DAOM BR144)</name>
    <name type="common">Pythium ultimum</name>
    <dbReference type="NCBI Taxonomy" id="431595"/>
    <lineage>
        <taxon>Eukaryota</taxon>
        <taxon>Sar</taxon>
        <taxon>Stramenopiles</taxon>
        <taxon>Oomycota</taxon>
        <taxon>Peronosporomycetes</taxon>
        <taxon>Pythiales</taxon>
        <taxon>Pythiaceae</taxon>
        <taxon>Globisporangium</taxon>
    </lineage>
</organism>
<dbReference type="InterPro" id="IPR016181">
    <property type="entry name" value="Acyl_CoA_acyltransferase"/>
</dbReference>
<keyword evidence="2" id="KW-0012">Acyltransferase</keyword>
<dbReference type="GO" id="GO:0031415">
    <property type="term" value="C:NatA complex"/>
    <property type="evidence" value="ECO:0007669"/>
    <property type="project" value="TreeGrafter"/>
</dbReference>
<proteinExistence type="predicted"/>
<dbReference type="OMA" id="ICCRLET"/>
<dbReference type="GO" id="GO:0016747">
    <property type="term" value="F:acyltransferase activity, transferring groups other than amino-acyl groups"/>
    <property type="evidence" value="ECO:0007669"/>
    <property type="project" value="InterPro"/>
</dbReference>
<dbReference type="Proteomes" id="UP000019132">
    <property type="component" value="Unassembled WGS sequence"/>
</dbReference>
<dbReference type="HOGENOM" id="CLU_013985_5_3_1"/>
<dbReference type="CDD" id="cd04301">
    <property type="entry name" value="NAT_SF"/>
    <property type="match status" value="1"/>
</dbReference>
<evidence type="ECO:0000259" key="3">
    <source>
        <dbReference type="PROSITE" id="PS51186"/>
    </source>
</evidence>
<dbReference type="AlphaFoldDB" id="K3WS71"/>
<sequence>MPGRVQLGAITEYNVNQLRLLNVQIFPVRYNDAFYCDILRMPRDYSKLAYVGSIVAGAICCRLEPLETHSVFQRTYIMTLGVLEVYRQCQIGSMLLQNIINQSIRDGVDHIYLHVQTSNSVAIQFYHKFGFEITETIRNYYKRIEPPDCYILLKKLR</sequence>
<dbReference type="PANTHER" id="PTHR42919">
    <property type="entry name" value="N-ALPHA-ACETYLTRANSFERASE"/>
    <property type="match status" value="1"/>
</dbReference>
<dbReference type="PROSITE" id="PS51186">
    <property type="entry name" value="GNAT"/>
    <property type="match status" value="1"/>
</dbReference>
<evidence type="ECO:0000256" key="2">
    <source>
        <dbReference type="ARBA" id="ARBA00023315"/>
    </source>
</evidence>
<reference evidence="5" key="1">
    <citation type="journal article" date="2010" name="Genome Biol.">
        <title>Genome sequence of the necrotrophic plant pathogen Pythium ultimum reveals original pathogenicity mechanisms and effector repertoire.</title>
        <authorList>
            <person name="Levesque C.A."/>
            <person name="Brouwer H."/>
            <person name="Cano L."/>
            <person name="Hamilton J.P."/>
            <person name="Holt C."/>
            <person name="Huitema E."/>
            <person name="Raffaele S."/>
            <person name="Robideau G.P."/>
            <person name="Thines M."/>
            <person name="Win J."/>
            <person name="Zerillo M.M."/>
            <person name="Beakes G.W."/>
            <person name="Boore J.L."/>
            <person name="Busam D."/>
            <person name="Dumas B."/>
            <person name="Ferriera S."/>
            <person name="Fuerstenberg S.I."/>
            <person name="Gachon C.M."/>
            <person name="Gaulin E."/>
            <person name="Govers F."/>
            <person name="Grenville-Briggs L."/>
            <person name="Horner N."/>
            <person name="Hostetler J."/>
            <person name="Jiang R.H."/>
            <person name="Johnson J."/>
            <person name="Krajaejun T."/>
            <person name="Lin H."/>
            <person name="Meijer H.J."/>
            <person name="Moore B."/>
            <person name="Morris P."/>
            <person name="Phuntmart V."/>
            <person name="Puiu D."/>
            <person name="Shetty J."/>
            <person name="Stajich J.E."/>
            <person name="Tripathy S."/>
            <person name="Wawra S."/>
            <person name="van West P."/>
            <person name="Whitty B.R."/>
            <person name="Coutinho P.M."/>
            <person name="Henrissat B."/>
            <person name="Martin F."/>
            <person name="Thomas P.D."/>
            <person name="Tyler B.M."/>
            <person name="De Vries R.P."/>
            <person name="Kamoun S."/>
            <person name="Yandell M."/>
            <person name="Tisserat N."/>
            <person name="Buell C.R."/>
        </authorList>
    </citation>
    <scope>NUCLEOTIDE SEQUENCE</scope>
    <source>
        <strain evidence="5">DAOM:BR144</strain>
    </source>
</reference>
<evidence type="ECO:0000256" key="1">
    <source>
        <dbReference type="ARBA" id="ARBA00022679"/>
    </source>
</evidence>
<dbReference type="InParanoid" id="K3WS71"/>
<dbReference type="InterPro" id="IPR000182">
    <property type="entry name" value="GNAT_dom"/>
</dbReference>
<evidence type="ECO:0000313" key="5">
    <source>
        <dbReference type="Proteomes" id="UP000019132"/>
    </source>
</evidence>
<dbReference type="EnsemblProtists" id="PYU1_T007815">
    <property type="protein sequence ID" value="PYU1_T007815"/>
    <property type="gene ID" value="PYU1_G007799"/>
</dbReference>
<reference evidence="4" key="3">
    <citation type="submission" date="2015-02" db="UniProtKB">
        <authorList>
            <consortium name="EnsemblProtists"/>
        </authorList>
    </citation>
    <scope>IDENTIFICATION</scope>
    <source>
        <strain evidence="4">DAOM BR144</strain>
    </source>
</reference>
<dbReference type="Pfam" id="PF00583">
    <property type="entry name" value="Acetyltransf_1"/>
    <property type="match status" value="1"/>
</dbReference>
<dbReference type="GO" id="GO:0007064">
    <property type="term" value="P:mitotic sister chromatid cohesion"/>
    <property type="evidence" value="ECO:0007669"/>
    <property type="project" value="TreeGrafter"/>
</dbReference>
<accession>K3WS71</accession>
<dbReference type="EMBL" id="GL376617">
    <property type="status" value="NOT_ANNOTATED_CDS"/>
    <property type="molecule type" value="Genomic_DNA"/>
</dbReference>
<name>K3WS71_GLOUD</name>
<dbReference type="Gene3D" id="3.40.630.30">
    <property type="match status" value="1"/>
</dbReference>
<evidence type="ECO:0000313" key="4">
    <source>
        <dbReference type="EnsemblProtists" id="PYU1_T007815"/>
    </source>
</evidence>
<dbReference type="FunFam" id="3.40.630.30:FF:000006">
    <property type="entry name" value="Putative n-alpha-acetyltransferase 50"/>
    <property type="match status" value="1"/>
</dbReference>
<dbReference type="SUPFAM" id="SSF55729">
    <property type="entry name" value="Acyl-CoA N-acyltransferases (Nat)"/>
    <property type="match status" value="1"/>
</dbReference>
<dbReference type="InterPro" id="IPR051556">
    <property type="entry name" value="N-term/lysine_N-AcTrnsfr"/>
</dbReference>
<feature type="domain" description="N-acetyltransferase" evidence="3">
    <location>
        <begin position="5"/>
        <end position="157"/>
    </location>
</feature>
<dbReference type="STRING" id="431595.K3WS71"/>
<dbReference type="PANTHER" id="PTHR42919:SF8">
    <property type="entry name" value="N-ALPHA-ACETYLTRANSFERASE 50"/>
    <property type="match status" value="1"/>
</dbReference>
<keyword evidence="5" id="KW-1185">Reference proteome</keyword>